<dbReference type="InterPro" id="IPR027417">
    <property type="entry name" value="P-loop_NTPase"/>
</dbReference>
<feature type="domain" description="ABC transporter" evidence="10">
    <location>
        <begin position="376"/>
        <end position="611"/>
    </location>
</feature>
<dbReference type="InterPro" id="IPR003593">
    <property type="entry name" value="AAA+_ATPase"/>
</dbReference>
<dbReference type="PROSITE" id="PS00211">
    <property type="entry name" value="ABC_TRANSPORTER_1"/>
    <property type="match status" value="1"/>
</dbReference>
<dbReference type="GO" id="GO:0005886">
    <property type="term" value="C:plasma membrane"/>
    <property type="evidence" value="ECO:0007669"/>
    <property type="project" value="UniProtKB-SubCell"/>
</dbReference>
<dbReference type="InterPro" id="IPR039421">
    <property type="entry name" value="Type_1_exporter"/>
</dbReference>
<gene>
    <name evidence="12" type="ORF">ERL59_00520</name>
</gene>
<evidence type="ECO:0000259" key="10">
    <source>
        <dbReference type="PROSITE" id="PS50893"/>
    </source>
</evidence>
<dbReference type="CDD" id="cd03254">
    <property type="entry name" value="ABCC_Glucan_exporter_like"/>
    <property type="match status" value="1"/>
</dbReference>
<dbReference type="InterPro" id="IPR011527">
    <property type="entry name" value="ABC1_TM_dom"/>
</dbReference>
<name>A0A6N9PXA8_9BACL</name>
<evidence type="ECO:0000313" key="12">
    <source>
        <dbReference type="EMBL" id="NBI27452.1"/>
    </source>
</evidence>
<dbReference type="OrthoDB" id="9770415at2"/>
<dbReference type="InterPro" id="IPR003439">
    <property type="entry name" value="ABC_transporter-like_ATP-bd"/>
</dbReference>
<keyword evidence="3" id="KW-1003">Cell membrane</keyword>
<keyword evidence="2" id="KW-0813">Transport</keyword>
<feature type="transmembrane region" description="Helical" evidence="9">
    <location>
        <begin position="291"/>
        <end position="320"/>
    </location>
</feature>
<feature type="transmembrane region" description="Helical" evidence="9">
    <location>
        <begin position="57"/>
        <end position="82"/>
    </location>
</feature>
<keyword evidence="4 9" id="KW-0812">Transmembrane</keyword>
<keyword evidence="5" id="KW-0547">Nucleotide-binding</keyword>
<dbReference type="Proteomes" id="UP000448943">
    <property type="component" value="Unassembled WGS sequence"/>
</dbReference>
<dbReference type="Gene3D" id="3.40.50.300">
    <property type="entry name" value="P-loop containing nucleotide triphosphate hydrolases"/>
    <property type="match status" value="1"/>
</dbReference>
<dbReference type="GO" id="GO:0005524">
    <property type="term" value="F:ATP binding"/>
    <property type="evidence" value="ECO:0007669"/>
    <property type="project" value="UniProtKB-KW"/>
</dbReference>
<feature type="transmembrane region" description="Helical" evidence="9">
    <location>
        <begin position="199"/>
        <end position="216"/>
    </location>
</feature>
<evidence type="ECO:0000256" key="7">
    <source>
        <dbReference type="ARBA" id="ARBA00022989"/>
    </source>
</evidence>
<evidence type="ECO:0000256" key="5">
    <source>
        <dbReference type="ARBA" id="ARBA00022741"/>
    </source>
</evidence>
<dbReference type="RefSeq" id="WP_160643390.1">
    <property type="nucleotide sequence ID" value="NZ_SIJB01000001.1"/>
</dbReference>
<dbReference type="GO" id="GO:0015421">
    <property type="term" value="F:ABC-type oligopeptide transporter activity"/>
    <property type="evidence" value="ECO:0007669"/>
    <property type="project" value="TreeGrafter"/>
</dbReference>
<keyword evidence="6 12" id="KW-0067">ATP-binding</keyword>
<dbReference type="FunFam" id="3.40.50.300:FF:000287">
    <property type="entry name" value="Multidrug ABC transporter ATP-binding protein"/>
    <property type="match status" value="1"/>
</dbReference>
<feature type="transmembrane region" description="Helical" evidence="9">
    <location>
        <begin position="174"/>
        <end position="193"/>
    </location>
</feature>
<organism evidence="12 13">
    <name type="scientific">Chengkuizengella marina</name>
    <dbReference type="NCBI Taxonomy" id="2507566"/>
    <lineage>
        <taxon>Bacteria</taxon>
        <taxon>Bacillati</taxon>
        <taxon>Bacillota</taxon>
        <taxon>Bacilli</taxon>
        <taxon>Bacillales</taxon>
        <taxon>Paenibacillaceae</taxon>
        <taxon>Chengkuizengella</taxon>
    </lineage>
</organism>
<feature type="domain" description="ABC transmembrane type-1" evidence="11">
    <location>
        <begin position="58"/>
        <end position="342"/>
    </location>
</feature>
<keyword evidence="7 9" id="KW-1133">Transmembrane helix</keyword>
<protein>
    <submittedName>
        <fullName evidence="12">ABC transporter ATP-binding protein</fullName>
    </submittedName>
</protein>
<dbReference type="FunFam" id="1.20.1560.10:FF:000011">
    <property type="entry name" value="Multidrug ABC transporter ATP-binding protein"/>
    <property type="match status" value="1"/>
</dbReference>
<dbReference type="SUPFAM" id="SSF90123">
    <property type="entry name" value="ABC transporter transmembrane region"/>
    <property type="match status" value="1"/>
</dbReference>
<dbReference type="SMART" id="SM00382">
    <property type="entry name" value="AAA"/>
    <property type="match status" value="1"/>
</dbReference>
<accession>A0A6N9PXA8</accession>
<dbReference type="Pfam" id="PF00664">
    <property type="entry name" value="ABC_membrane"/>
    <property type="match status" value="1"/>
</dbReference>
<dbReference type="PROSITE" id="PS50893">
    <property type="entry name" value="ABC_TRANSPORTER_2"/>
    <property type="match status" value="1"/>
</dbReference>
<dbReference type="Gene3D" id="1.20.1560.10">
    <property type="entry name" value="ABC transporter type 1, transmembrane domain"/>
    <property type="match status" value="1"/>
</dbReference>
<evidence type="ECO:0000256" key="9">
    <source>
        <dbReference type="SAM" id="Phobius"/>
    </source>
</evidence>
<comment type="caution">
    <text evidence="12">The sequence shown here is derived from an EMBL/GenBank/DDBJ whole genome shotgun (WGS) entry which is preliminary data.</text>
</comment>
<comment type="subcellular location">
    <subcellularLocation>
        <location evidence="1">Cell membrane</location>
        <topology evidence="1">Multi-pass membrane protein</topology>
    </subcellularLocation>
</comment>
<dbReference type="SUPFAM" id="SSF52540">
    <property type="entry name" value="P-loop containing nucleoside triphosphate hydrolases"/>
    <property type="match status" value="1"/>
</dbReference>
<evidence type="ECO:0000259" key="11">
    <source>
        <dbReference type="PROSITE" id="PS50929"/>
    </source>
</evidence>
<feature type="transmembrane region" description="Helical" evidence="9">
    <location>
        <begin position="94"/>
        <end position="114"/>
    </location>
</feature>
<dbReference type="InterPro" id="IPR017871">
    <property type="entry name" value="ABC_transporter-like_CS"/>
</dbReference>
<evidence type="ECO:0000256" key="3">
    <source>
        <dbReference type="ARBA" id="ARBA00022475"/>
    </source>
</evidence>
<evidence type="ECO:0000256" key="2">
    <source>
        <dbReference type="ARBA" id="ARBA00022448"/>
    </source>
</evidence>
<evidence type="ECO:0000256" key="8">
    <source>
        <dbReference type="ARBA" id="ARBA00023136"/>
    </source>
</evidence>
<dbReference type="Pfam" id="PF00005">
    <property type="entry name" value="ABC_tran"/>
    <property type="match status" value="1"/>
</dbReference>
<reference evidence="12 13" key="1">
    <citation type="submission" date="2019-01" db="EMBL/GenBank/DDBJ databases">
        <title>Chengkuizengella sp. nov., isolated from deep-sea sediment of East Pacific Ocean.</title>
        <authorList>
            <person name="Yang J."/>
            <person name="Lai Q."/>
            <person name="Shao Z."/>
        </authorList>
    </citation>
    <scope>NUCLEOTIDE SEQUENCE [LARGE SCALE GENOMIC DNA]</scope>
    <source>
        <strain evidence="12 13">YPA3-1-1</strain>
    </source>
</reference>
<keyword evidence="8 9" id="KW-0472">Membrane</keyword>
<dbReference type="PROSITE" id="PS50929">
    <property type="entry name" value="ABC_TM1F"/>
    <property type="match status" value="1"/>
</dbReference>
<dbReference type="EMBL" id="SIJB01000001">
    <property type="protein sequence ID" value="NBI27452.1"/>
    <property type="molecule type" value="Genomic_DNA"/>
</dbReference>
<dbReference type="InterPro" id="IPR036640">
    <property type="entry name" value="ABC1_TM_sf"/>
</dbReference>
<evidence type="ECO:0000313" key="13">
    <source>
        <dbReference type="Proteomes" id="UP000448943"/>
    </source>
</evidence>
<proteinExistence type="predicted"/>
<dbReference type="PANTHER" id="PTHR43394:SF1">
    <property type="entry name" value="ATP-BINDING CASSETTE SUB-FAMILY B MEMBER 10, MITOCHONDRIAL"/>
    <property type="match status" value="1"/>
</dbReference>
<dbReference type="PANTHER" id="PTHR43394">
    <property type="entry name" value="ATP-DEPENDENT PERMEASE MDL1, MITOCHONDRIAL"/>
    <property type="match status" value="1"/>
</dbReference>
<dbReference type="CDD" id="cd18547">
    <property type="entry name" value="ABC_6TM_Tm288_like"/>
    <property type="match status" value="1"/>
</dbReference>
<evidence type="ECO:0000256" key="6">
    <source>
        <dbReference type="ARBA" id="ARBA00022840"/>
    </source>
</evidence>
<evidence type="ECO:0000256" key="4">
    <source>
        <dbReference type="ARBA" id="ARBA00022692"/>
    </source>
</evidence>
<dbReference type="GO" id="GO:0016887">
    <property type="term" value="F:ATP hydrolysis activity"/>
    <property type="evidence" value="ECO:0007669"/>
    <property type="project" value="InterPro"/>
</dbReference>
<evidence type="ECO:0000256" key="1">
    <source>
        <dbReference type="ARBA" id="ARBA00004651"/>
    </source>
</evidence>
<sequence>MFKEMLKPFQVSRQVLKKKENEELTSIKVSEISNTTKNMSTTLEKLWKLMSEWKNQILIVFGLVIISSGLGLLGPLMVGLGIDHYIVNFDQLGLLWLLLGLALIYILHSFTVWYQNILMIKTSQNIIFKMRSVLFEKLHRLPLSFFDKRQHGELMSRLTNDIENVSSMLNSSMIQFFSSVLTLIGTVSIMIWLSPLLTLLTFSVIPILFIGIKIITKHTSKLYKKQQYNMGVLNGFTEETLSGQQIIKVFSQENRVISEFKEKNKAIYEVGFWAQTIAGFIPKLMNTLNFFNYAFIACIGGIFILYNIGGVTIGIILIFLEYSRQFIRPLNELANQWNSLLSAIAGAERVFEIIEEKEDRQDKQTYKEISSIQGEIIFSNVSFSYEDDNSEVLKHISFTAKPGETIAIVGPTGAGKTTIINLIACFYDVTEGDIWIDGYQLMDLDRNSLRKQMAFVLQEPFLFEGSIRDNIRYSRLTAKDEEVIEAAKLAGAHSFIEALSEGYDTKLKEDGSGISQGQKQLLAIARAMLVNSSILILDEATSSIDSITEITIQNSLKRLMQGRTSIVIAHRLNTVKNADNIVVLKEGYLVQQGSHEQLIEEDGFYRELYESQFSYC</sequence>
<keyword evidence="13" id="KW-1185">Reference proteome</keyword>
<dbReference type="AlphaFoldDB" id="A0A6N9PXA8"/>